<dbReference type="Pfam" id="PF23559">
    <property type="entry name" value="WHD_DRP"/>
    <property type="match status" value="1"/>
</dbReference>
<evidence type="ECO:0000256" key="4">
    <source>
        <dbReference type="SAM" id="MobiDB-lite"/>
    </source>
</evidence>
<feature type="compositionally biased region" description="Polar residues" evidence="4">
    <location>
        <begin position="183"/>
        <end position="193"/>
    </location>
</feature>
<gene>
    <name evidence="8" type="ORF">TCM_012188</name>
</gene>
<dbReference type="GO" id="GO:0000166">
    <property type="term" value="F:nucleotide binding"/>
    <property type="evidence" value="ECO:0007669"/>
    <property type="project" value="UniProtKB-KW"/>
</dbReference>
<dbReference type="InParanoid" id="A0A061G1D1"/>
<dbReference type="AlphaFoldDB" id="A0A061G1D1"/>
<dbReference type="InterPro" id="IPR036388">
    <property type="entry name" value="WH-like_DNA-bd_sf"/>
</dbReference>
<dbReference type="STRING" id="3641.A0A061G1D1"/>
<evidence type="ECO:0000313" key="9">
    <source>
        <dbReference type="Proteomes" id="UP000026915"/>
    </source>
</evidence>
<dbReference type="OMA" id="CCIFPEN"/>
<feature type="compositionally biased region" description="Acidic residues" evidence="4">
    <location>
        <begin position="167"/>
        <end position="177"/>
    </location>
</feature>
<feature type="domain" description="Disease resistance N-terminal" evidence="5">
    <location>
        <begin position="6"/>
        <end position="90"/>
    </location>
</feature>
<dbReference type="GO" id="GO:0006952">
    <property type="term" value="P:defense response"/>
    <property type="evidence" value="ECO:0007669"/>
    <property type="project" value="UniProtKB-KW"/>
</dbReference>
<feature type="compositionally biased region" description="Polar residues" evidence="4">
    <location>
        <begin position="150"/>
        <end position="163"/>
    </location>
</feature>
<feature type="domain" description="Disease resistance R13L4/SHOC-2-like LRR" evidence="7">
    <location>
        <begin position="369"/>
        <end position="673"/>
    </location>
</feature>
<organism evidence="8 9">
    <name type="scientific">Theobroma cacao</name>
    <name type="common">Cacao</name>
    <name type="synonym">Cocoa</name>
    <dbReference type="NCBI Taxonomy" id="3641"/>
    <lineage>
        <taxon>Eukaryota</taxon>
        <taxon>Viridiplantae</taxon>
        <taxon>Streptophyta</taxon>
        <taxon>Embryophyta</taxon>
        <taxon>Tracheophyta</taxon>
        <taxon>Spermatophyta</taxon>
        <taxon>Magnoliopsida</taxon>
        <taxon>eudicotyledons</taxon>
        <taxon>Gunneridae</taxon>
        <taxon>Pentapetalae</taxon>
        <taxon>rosids</taxon>
        <taxon>malvids</taxon>
        <taxon>Malvales</taxon>
        <taxon>Malvaceae</taxon>
        <taxon>Byttnerioideae</taxon>
        <taxon>Theobroma</taxon>
    </lineage>
</organism>
<evidence type="ECO:0000313" key="8">
    <source>
        <dbReference type="EMBL" id="EOY20849.1"/>
    </source>
</evidence>
<dbReference type="InterPro" id="IPR041118">
    <property type="entry name" value="Rx_N"/>
</dbReference>
<dbReference type="Pfam" id="PF23598">
    <property type="entry name" value="LRR_14"/>
    <property type="match status" value="1"/>
</dbReference>
<dbReference type="InterPro" id="IPR055414">
    <property type="entry name" value="LRR_R13L4/SHOC2-like"/>
</dbReference>
<keyword evidence="1" id="KW-0677">Repeat</keyword>
<dbReference type="InterPro" id="IPR058922">
    <property type="entry name" value="WHD_DRP"/>
</dbReference>
<keyword evidence="2" id="KW-0547">Nucleotide-binding</keyword>
<dbReference type="Gene3D" id="3.80.10.10">
    <property type="entry name" value="Ribonuclease Inhibitor"/>
    <property type="match status" value="1"/>
</dbReference>
<dbReference type="FunFam" id="1.10.10.10:FF:000322">
    <property type="entry name" value="Probable disease resistance protein At1g63360"/>
    <property type="match status" value="1"/>
</dbReference>
<reference evidence="8 9" key="1">
    <citation type="journal article" date="2013" name="Genome Biol.">
        <title>The genome sequence of the most widely cultivated cacao type and its use to identify candidate genes regulating pod color.</title>
        <authorList>
            <person name="Motamayor J.C."/>
            <person name="Mockaitis K."/>
            <person name="Schmutz J."/>
            <person name="Haiminen N."/>
            <person name="Iii D.L."/>
            <person name="Cornejo O."/>
            <person name="Findley S.D."/>
            <person name="Zheng P."/>
            <person name="Utro F."/>
            <person name="Royaert S."/>
            <person name="Saski C."/>
            <person name="Jenkins J."/>
            <person name="Podicheti R."/>
            <person name="Zhao M."/>
            <person name="Scheffler B.E."/>
            <person name="Stack J.C."/>
            <person name="Feltus F.A."/>
            <person name="Mustiga G.M."/>
            <person name="Amores F."/>
            <person name="Phillips W."/>
            <person name="Marelli J.P."/>
            <person name="May G.D."/>
            <person name="Shapiro H."/>
            <person name="Ma J."/>
            <person name="Bustamante C.D."/>
            <person name="Schnell R.J."/>
            <person name="Main D."/>
            <person name="Gilbert D."/>
            <person name="Parida L."/>
            <person name="Kuhn D.N."/>
        </authorList>
    </citation>
    <scope>NUCLEOTIDE SEQUENCE [LARGE SCALE GENOMIC DNA]</scope>
    <source>
        <strain evidence="9">cv. Matina 1-6</strain>
    </source>
</reference>
<dbReference type="eggNOG" id="KOG4658">
    <property type="taxonomic scope" value="Eukaryota"/>
</dbReference>
<dbReference type="Gramene" id="EOY20849">
    <property type="protein sequence ID" value="EOY20849"/>
    <property type="gene ID" value="TCM_012188"/>
</dbReference>
<accession>A0A061G1D1</accession>
<keyword evidence="9" id="KW-1185">Reference proteome</keyword>
<dbReference type="Proteomes" id="UP000026915">
    <property type="component" value="Chromosome 3"/>
</dbReference>
<proteinExistence type="predicted"/>
<sequence>MAEALVKFFVQRLNSLLVEETETFSGLEDQMDRLVNTLREVGQFTEEMSCEEGDAATYSWVNELRELISEMDDHIDEFIIQMDKQKKSDCLVLTDCFRSELLKIESRLALAVHRMTELKNPTTVEEMEYSMENPHELEGREEDDRKKSQEGASQIASPKNSATIGGENEDDKDDSQDIGDSQTSALKISTTTGGDEEDKMETSHGVEEGETSDQTFSQFQLVYNKLPYYLQSCFLYCCTFPKDYRIHKGRLIQLLVAEGLVQGKTGEIMEDIAEENINELIIQNMLQEEDDNPNRLSVPYLYRDFCIHKMEKKIFTATCTSPIFIFPRSARRVSIDLDKITITPDLTDLQPRSLFLFGYQDLPEHDRNWLTLPWAKFLRVLDLEGRKIKSLPDEVEYLIHLRYLGLRKTNINQLPAGLGNLRALQTLDLRWCGYFKALPAKIINLAKLRHLKLGPNNSWGTTPSAGIGKLKNLLTLTGIHADYCITRELGNLVQLRKVGIIDVTGENVGEVFASIGNMQGLLCLSLVGKYVNPQQVLVLPDSISPPPTIRKLRLDGLLQKLPQWLGSMKMLTKLRLGFSYLSENPMLVLHLLPNLTRLTLWQAYVSKQLGKEFCRVGWFPKLQFLQIASDVLEEWTEIEKGALPSLNCLHFHCCSKLRMLPEGLQFVTTLKHLYLFPLLDDHMERLKPDGGEENYKIKHISQISFIPTSCCGPSAGWNAGDICVDK</sequence>
<dbReference type="SUPFAM" id="SSF52058">
    <property type="entry name" value="L domain-like"/>
    <property type="match status" value="1"/>
</dbReference>
<dbReference type="PANTHER" id="PTHR23155">
    <property type="entry name" value="DISEASE RESISTANCE PROTEIN RP"/>
    <property type="match status" value="1"/>
</dbReference>
<dbReference type="InterPro" id="IPR044974">
    <property type="entry name" value="Disease_R_plants"/>
</dbReference>
<protein>
    <submittedName>
        <fullName evidence="8">Disease resistance protein family, putative</fullName>
    </submittedName>
</protein>
<evidence type="ECO:0000259" key="7">
    <source>
        <dbReference type="Pfam" id="PF23598"/>
    </source>
</evidence>
<evidence type="ECO:0000256" key="1">
    <source>
        <dbReference type="ARBA" id="ARBA00022737"/>
    </source>
</evidence>
<dbReference type="InterPro" id="IPR032675">
    <property type="entry name" value="LRR_dom_sf"/>
</dbReference>
<feature type="domain" description="Disease resistance protein winged helix" evidence="6">
    <location>
        <begin position="240"/>
        <end position="305"/>
    </location>
</feature>
<dbReference type="Gene3D" id="1.20.5.4130">
    <property type="match status" value="1"/>
</dbReference>
<evidence type="ECO:0000256" key="3">
    <source>
        <dbReference type="ARBA" id="ARBA00022821"/>
    </source>
</evidence>
<dbReference type="HOGENOM" id="CLU_000837_25_4_1"/>
<dbReference type="Pfam" id="PF18052">
    <property type="entry name" value="Rx_N"/>
    <property type="match status" value="1"/>
</dbReference>
<evidence type="ECO:0000259" key="5">
    <source>
        <dbReference type="Pfam" id="PF18052"/>
    </source>
</evidence>
<feature type="region of interest" description="Disordered" evidence="4">
    <location>
        <begin position="123"/>
        <end position="213"/>
    </location>
</feature>
<dbReference type="EMBL" id="CM001881">
    <property type="protein sequence ID" value="EOY20849.1"/>
    <property type="molecule type" value="Genomic_DNA"/>
</dbReference>
<name>A0A061G1D1_THECC</name>
<feature type="compositionally biased region" description="Basic and acidic residues" evidence="4">
    <location>
        <begin position="133"/>
        <end position="149"/>
    </location>
</feature>
<evidence type="ECO:0000256" key="2">
    <source>
        <dbReference type="ARBA" id="ARBA00022741"/>
    </source>
</evidence>
<dbReference type="PANTHER" id="PTHR23155:SF1136">
    <property type="entry name" value="DISEASE RESISTANCE PROTEIN RPM1"/>
    <property type="match status" value="1"/>
</dbReference>
<dbReference type="Gene3D" id="1.10.10.10">
    <property type="entry name" value="Winged helix-like DNA-binding domain superfamily/Winged helix DNA-binding domain"/>
    <property type="match status" value="1"/>
</dbReference>
<keyword evidence="3" id="KW-0611">Plant defense</keyword>
<evidence type="ECO:0000259" key="6">
    <source>
        <dbReference type="Pfam" id="PF23559"/>
    </source>
</evidence>